<dbReference type="InterPro" id="IPR002168">
    <property type="entry name" value="Lipase_GDXG_HIS_AS"/>
</dbReference>
<dbReference type="Pfam" id="PF07859">
    <property type="entry name" value="Abhydrolase_3"/>
    <property type="match status" value="1"/>
</dbReference>
<protein>
    <submittedName>
        <fullName evidence="5">Acetyl esterase</fullName>
    </submittedName>
</protein>
<keyword evidence="6" id="KW-1185">Reference proteome</keyword>
<proteinExistence type="inferred from homology"/>
<feature type="domain" description="Alpha/beta hydrolase fold-3" evidence="4">
    <location>
        <begin position="82"/>
        <end position="288"/>
    </location>
</feature>
<gene>
    <name evidence="5" type="primary">aes_1</name>
    <name evidence="5" type="ORF">GMJLKIPL_0287</name>
</gene>
<dbReference type="PANTHER" id="PTHR48081">
    <property type="entry name" value="AB HYDROLASE SUPERFAMILY PROTEIN C4A8.06C"/>
    <property type="match status" value="1"/>
</dbReference>
<feature type="region of interest" description="Disordered" evidence="3">
    <location>
        <begin position="316"/>
        <end position="340"/>
    </location>
</feature>
<accession>A0ABQ4S7E9</accession>
<dbReference type="SUPFAM" id="SSF53474">
    <property type="entry name" value="alpha/beta-Hydrolases"/>
    <property type="match status" value="1"/>
</dbReference>
<name>A0ABQ4S7E9_9HYPH</name>
<evidence type="ECO:0000256" key="1">
    <source>
        <dbReference type="ARBA" id="ARBA00010515"/>
    </source>
</evidence>
<evidence type="ECO:0000313" key="5">
    <source>
        <dbReference type="EMBL" id="GJD98380.1"/>
    </source>
</evidence>
<organism evidence="5 6">
    <name type="scientific">Methylobacterium isbiliense</name>
    <dbReference type="NCBI Taxonomy" id="315478"/>
    <lineage>
        <taxon>Bacteria</taxon>
        <taxon>Pseudomonadati</taxon>
        <taxon>Pseudomonadota</taxon>
        <taxon>Alphaproteobacteria</taxon>
        <taxon>Hyphomicrobiales</taxon>
        <taxon>Methylobacteriaceae</taxon>
        <taxon>Methylobacterium</taxon>
    </lineage>
</organism>
<evidence type="ECO:0000259" key="4">
    <source>
        <dbReference type="Pfam" id="PF07859"/>
    </source>
</evidence>
<comment type="similarity">
    <text evidence="1">Belongs to the 'GDXG' lipolytic enzyme family.</text>
</comment>
<evidence type="ECO:0000256" key="2">
    <source>
        <dbReference type="ARBA" id="ARBA00022801"/>
    </source>
</evidence>
<dbReference type="InterPro" id="IPR029058">
    <property type="entry name" value="AB_hydrolase_fold"/>
</dbReference>
<comment type="caution">
    <text evidence="5">The sequence shown here is derived from an EMBL/GenBank/DDBJ whole genome shotgun (WGS) entry which is preliminary data.</text>
</comment>
<dbReference type="InterPro" id="IPR050300">
    <property type="entry name" value="GDXG_lipolytic_enzyme"/>
</dbReference>
<dbReference type="RefSeq" id="WP_238233330.1">
    <property type="nucleotide sequence ID" value="NZ_BPQQ01000003.1"/>
</dbReference>
<keyword evidence="2" id="KW-0378">Hydrolase</keyword>
<dbReference type="InterPro" id="IPR013094">
    <property type="entry name" value="AB_hydrolase_3"/>
</dbReference>
<dbReference type="Gene3D" id="3.40.50.1820">
    <property type="entry name" value="alpha/beta hydrolase"/>
    <property type="match status" value="1"/>
</dbReference>
<dbReference type="PROSITE" id="PS01173">
    <property type="entry name" value="LIPASE_GDXG_HIS"/>
    <property type="match status" value="1"/>
</dbReference>
<dbReference type="PANTHER" id="PTHR48081:SF8">
    <property type="entry name" value="ALPHA_BETA HYDROLASE FOLD-3 DOMAIN-CONTAINING PROTEIN-RELATED"/>
    <property type="match status" value="1"/>
</dbReference>
<reference evidence="5" key="1">
    <citation type="journal article" date="2021" name="Front. Microbiol.">
        <title>Comprehensive Comparative Genomics and Phenotyping of Methylobacterium Species.</title>
        <authorList>
            <person name="Alessa O."/>
            <person name="Ogura Y."/>
            <person name="Fujitani Y."/>
            <person name="Takami H."/>
            <person name="Hayashi T."/>
            <person name="Sahin N."/>
            <person name="Tani A."/>
        </authorList>
    </citation>
    <scope>NUCLEOTIDE SEQUENCE</scope>
    <source>
        <strain evidence="5">DSM 17168</strain>
    </source>
</reference>
<reference evidence="5" key="2">
    <citation type="submission" date="2021-08" db="EMBL/GenBank/DDBJ databases">
        <authorList>
            <person name="Tani A."/>
            <person name="Ola A."/>
            <person name="Ogura Y."/>
            <person name="Katsura K."/>
            <person name="Hayashi T."/>
        </authorList>
    </citation>
    <scope>NUCLEOTIDE SEQUENCE</scope>
    <source>
        <strain evidence="5">DSM 17168</strain>
    </source>
</reference>
<dbReference type="EMBL" id="BPQQ01000003">
    <property type="protein sequence ID" value="GJD98380.1"/>
    <property type="molecule type" value="Genomic_DNA"/>
</dbReference>
<dbReference type="Proteomes" id="UP001055153">
    <property type="component" value="Unassembled WGS sequence"/>
</dbReference>
<evidence type="ECO:0000313" key="6">
    <source>
        <dbReference type="Proteomes" id="UP001055153"/>
    </source>
</evidence>
<sequence>MPALHPDAQALLRAMREAGRPPFEALLPAEAREAYGASRAALQPPLDAVALARDLAAPGPGGPVRLRLYRGLGTGPEPLPGLLYLHGGGWMLGDLASHDWVCRRLATVARACVVAVDYRLAPEHPFPAALEDAAAALAFVAAEAGALGIDPSRLAVGGDSAGGNLAAVLALMGRDGHLPATAFQALLYPAVDLGMTGESYARVTRDVPITAATMRYFIDHYAPDPGMRSDWRASPARAPSLAGLPPALVLTCGHDPLCDEGRAYAARLEREGVPVTALHLGDQIHGMLTMGRAIGAAAPTLAFVGQALREAWRTASGAPVSVDSPTPLPEDQGQTTNSRQ</sequence>
<evidence type="ECO:0000256" key="3">
    <source>
        <dbReference type="SAM" id="MobiDB-lite"/>
    </source>
</evidence>